<dbReference type="InterPro" id="IPR016193">
    <property type="entry name" value="Cytidine_deaminase-like"/>
</dbReference>
<feature type="active site" description="Proton donor" evidence="8">
    <location>
        <position position="49"/>
    </location>
</feature>
<dbReference type="GO" id="GO:0008270">
    <property type="term" value="F:zinc ion binding"/>
    <property type="evidence" value="ECO:0007669"/>
    <property type="project" value="UniProtKB-UniRule"/>
</dbReference>
<evidence type="ECO:0000256" key="1">
    <source>
        <dbReference type="ARBA" id="ARBA00010669"/>
    </source>
</evidence>
<dbReference type="Pfam" id="PF00383">
    <property type="entry name" value="dCMP_cyt_deam_1"/>
    <property type="match status" value="1"/>
</dbReference>
<dbReference type="InterPro" id="IPR016192">
    <property type="entry name" value="APOBEC/CMP_deaminase_Zn-bd"/>
</dbReference>
<dbReference type="HAMAP" id="MF_00972">
    <property type="entry name" value="tRNA_aden_deaminase"/>
    <property type="match status" value="1"/>
</dbReference>
<comment type="function">
    <text evidence="8">Catalyzes the deamination of adenosine to inosine at the wobble position 34 of tRNA(Arg2).</text>
</comment>
<feature type="binding site" evidence="8">
    <location>
        <position position="80"/>
    </location>
    <ligand>
        <name>Zn(2+)</name>
        <dbReference type="ChEBI" id="CHEBI:29105"/>
        <note>catalytic</note>
    </ligand>
</feature>
<dbReference type="KEGG" id="rama:IDM48_01705"/>
<keyword evidence="5 8" id="KW-0378">Hydrolase</keyword>
<dbReference type="PROSITE" id="PS51747">
    <property type="entry name" value="CYT_DCMP_DEAMINASES_2"/>
    <property type="match status" value="1"/>
</dbReference>
<dbReference type="Proteomes" id="UP000516421">
    <property type="component" value="Chromosome"/>
</dbReference>
<evidence type="ECO:0000313" key="10">
    <source>
        <dbReference type="EMBL" id="QNV40917.1"/>
    </source>
</evidence>
<evidence type="ECO:0000256" key="2">
    <source>
        <dbReference type="ARBA" id="ARBA00011738"/>
    </source>
</evidence>
<dbReference type="EMBL" id="CP061538">
    <property type="protein sequence ID" value="QNV40917.1"/>
    <property type="molecule type" value="Genomic_DNA"/>
</dbReference>
<comment type="subunit">
    <text evidence="2 8">Homodimer.</text>
</comment>
<keyword evidence="6 8" id="KW-0862">Zinc</keyword>
<dbReference type="PANTHER" id="PTHR11079">
    <property type="entry name" value="CYTOSINE DEAMINASE FAMILY MEMBER"/>
    <property type="match status" value="1"/>
</dbReference>
<keyword evidence="3 8" id="KW-0819">tRNA processing</keyword>
<gene>
    <name evidence="8" type="primary">tadA</name>
    <name evidence="10" type="ORF">IDM48_01705</name>
</gene>
<protein>
    <recommendedName>
        <fullName evidence="8">tRNA-specific adenosine deaminase</fullName>
        <ecNumber evidence="8">3.5.4.33</ecNumber>
    </recommendedName>
</protein>
<evidence type="ECO:0000259" key="9">
    <source>
        <dbReference type="PROSITE" id="PS51747"/>
    </source>
</evidence>
<evidence type="ECO:0000256" key="4">
    <source>
        <dbReference type="ARBA" id="ARBA00022723"/>
    </source>
</evidence>
<evidence type="ECO:0000256" key="5">
    <source>
        <dbReference type="ARBA" id="ARBA00022801"/>
    </source>
</evidence>
<accession>A0A7H2BMM1</accession>
<dbReference type="EC" id="3.5.4.33" evidence="8"/>
<name>A0A7H2BMM1_9MICC</name>
<dbReference type="NCBIfam" id="NF008113">
    <property type="entry name" value="PRK10860.1"/>
    <property type="match status" value="1"/>
</dbReference>
<proteinExistence type="inferred from homology"/>
<evidence type="ECO:0000313" key="11">
    <source>
        <dbReference type="Proteomes" id="UP000516421"/>
    </source>
</evidence>
<reference evidence="10 11" key="1">
    <citation type="submission" date="2020-09" db="EMBL/GenBank/DDBJ databases">
        <title>Investigation of environmental microbe.</title>
        <authorList>
            <person name="Ou Y."/>
            <person name="Kang Q."/>
        </authorList>
    </citation>
    <scope>NUCLEOTIDE SEQUENCE [LARGE SCALE GENOMIC DNA]</scope>
    <source>
        <strain evidence="10 11">KJZ-9</strain>
    </source>
</reference>
<dbReference type="FunFam" id="3.40.140.10:FF:000005">
    <property type="entry name" value="tRNA-specific adenosine deaminase"/>
    <property type="match status" value="1"/>
</dbReference>
<feature type="binding site" evidence="8">
    <location>
        <position position="77"/>
    </location>
    <ligand>
        <name>Zn(2+)</name>
        <dbReference type="ChEBI" id="CHEBI:29105"/>
        <note>catalytic</note>
    </ligand>
</feature>
<evidence type="ECO:0000256" key="3">
    <source>
        <dbReference type="ARBA" id="ARBA00022694"/>
    </source>
</evidence>
<dbReference type="PROSITE" id="PS00903">
    <property type="entry name" value="CYT_DCMP_DEAMINASES_1"/>
    <property type="match status" value="1"/>
</dbReference>
<keyword evidence="4 8" id="KW-0479">Metal-binding</keyword>
<dbReference type="CDD" id="cd01285">
    <property type="entry name" value="nucleoside_deaminase"/>
    <property type="match status" value="1"/>
</dbReference>
<feature type="domain" description="CMP/dCMP-type deaminase" evidence="9">
    <location>
        <begin position="1"/>
        <end position="108"/>
    </location>
</feature>
<dbReference type="GO" id="GO:0052717">
    <property type="term" value="F:tRNA-specific adenosine-34 deaminase activity"/>
    <property type="evidence" value="ECO:0007669"/>
    <property type="project" value="UniProtKB-UniRule"/>
</dbReference>
<comment type="catalytic activity">
    <reaction evidence="7 8">
        <text>adenosine(34) in tRNA + H2O + H(+) = inosine(34) in tRNA + NH4(+)</text>
        <dbReference type="Rhea" id="RHEA:43168"/>
        <dbReference type="Rhea" id="RHEA-COMP:10373"/>
        <dbReference type="Rhea" id="RHEA-COMP:10374"/>
        <dbReference type="ChEBI" id="CHEBI:15377"/>
        <dbReference type="ChEBI" id="CHEBI:15378"/>
        <dbReference type="ChEBI" id="CHEBI:28938"/>
        <dbReference type="ChEBI" id="CHEBI:74411"/>
        <dbReference type="ChEBI" id="CHEBI:82852"/>
        <dbReference type="EC" id="3.5.4.33"/>
    </reaction>
</comment>
<keyword evidence="11" id="KW-1185">Reference proteome</keyword>
<evidence type="ECO:0000256" key="8">
    <source>
        <dbReference type="HAMAP-Rule" id="MF_00972"/>
    </source>
</evidence>
<dbReference type="AlphaFoldDB" id="A0A7H2BMM1"/>
<dbReference type="InterPro" id="IPR002125">
    <property type="entry name" value="CMP_dCMP_dom"/>
</dbReference>
<dbReference type="Gene3D" id="3.40.140.10">
    <property type="entry name" value="Cytidine Deaminase, domain 2"/>
    <property type="match status" value="1"/>
</dbReference>
<dbReference type="InterPro" id="IPR028883">
    <property type="entry name" value="tRNA_aden_deaminase"/>
</dbReference>
<evidence type="ECO:0000256" key="7">
    <source>
        <dbReference type="ARBA" id="ARBA00048045"/>
    </source>
</evidence>
<feature type="binding site" evidence="8">
    <location>
        <position position="47"/>
    </location>
    <ligand>
        <name>Zn(2+)</name>
        <dbReference type="ChEBI" id="CHEBI:29105"/>
        <note>catalytic</note>
    </ligand>
</feature>
<dbReference type="SUPFAM" id="SSF53927">
    <property type="entry name" value="Cytidine deaminase-like"/>
    <property type="match status" value="1"/>
</dbReference>
<dbReference type="GO" id="GO:0002100">
    <property type="term" value="P:tRNA wobble adenosine to inosine editing"/>
    <property type="evidence" value="ECO:0007669"/>
    <property type="project" value="UniProtKB-UniRule"/>
</dbReference>
<evidence type="ECO:0000256" key="6">
    <source>
        <dbReference type="ARBA" id="ARBA00022833"/>
    </source>
</evidence>
<comment type="similarity">
    <text evidence="1">Belongs to the cytidine and deoxycytidylate deaminase family. ADAT2 subfamily.</text>
</comment>
<dbReference type="RefSeq" id="WP_151145565.1">
    <property type="nucleotide sequence ID" value="NZ_CP061538.1"/>
</dbReference>
<dbReference type="PANTHER" id="PTHR11079:SF202">
    <property type="entry name" value="TRNA-SPECIFIC ADENOSINE DEAMINASE"/>
    <property type="match status" value="1"/>
</dbReference>
<comment type="cofactor">
    <cofactor evidence="8">
        <name>Zn(2+)</name>
        <dbReference type="ChEBI" id="CHEBI:29105"/>
    </cofactor>
    <text evidence="8">Binds 1 zinc ion per subunit.</text>
</comment>
<sequence length="144" mass="15876">MDRALILAGEAAANGDVPIGAIVLDVAGEVIGQGYNRREVDHDPTAHAEVVAIRQAARQRGSWRLEDCTLVVTLEPCLMCAGSILLARIPRVVMGAWEEKMGAAGSQYDVLRDRRYPHTVEVISGVREQECAEILRVFFKEHRP</sequence>
<organism evidence="10 11">
    <name type="scientific">Rothia amarae</name>
    <dbReference type="NCBI Taxonomy" id="169480"/>
    <lineage>
        <taxon>Bacteria</taxon>
        <taxon>Bacillati</taxon>
        <taxon>Actinomycetota</taxon>
        <taxon>Actinomycetes</taxon>
        <taxon>Micrococcales</taxon>
        <taxon>Micrococcaceae</taxon>
        <taxon>Rothia</taxon>
    </lineage>
</organism>